<organism evidence="4 5">
    <name type="scientific">Angomonas deanei</name>
    <dbReference type="NCBI Taxonomy" id="59799"/>
    <lineage>
        <taxon>Eukaryota</taxon>
        <taxon>Discoba</taxon>
        <taxon>Euglenozoa</taxon>
        <taxon>Kinetoplastea</taxon>
        <taxon>Metakinetoplastina</taxon>
        <taxon>Trypanosomatida</taxon>
        <taxon>Trypanosomatidae</taxon>
        <taxon>Strigomonadinae</taxon>
        <taxon>Angomonas</taxon>
    </lineage>
</organism>
<feature type="domain" description="DUF7623" evidence="3">
    <location>
        <begin position="1160"/>
        <end position="1222"/>
    </location>
</feature>
<sequence length="1908" mass="215122">MEDPVKNADEIKAVEEKLKDRADELADEKIHAEDEVLAKYPFVQKPRGAPMLPTLGVPEDEEFNKLAKQHDDLAQDPEKNAEALKAVEDAMNDRVRELADKAADDRQKAAEPQRELMREYPMCGVDPSPAIPRDAEFAELSGKRDALLTDPEKNADEIRDVEEAMHDRANELAARDKRRRRPSAHLKPKAADMSMIEDDEVAELPEEDGGLPDQPLKREAQETPCLAGTDMKDPYYEQLEALRDALIAEDPDKNAPAIRCVEEQMKDRAEQLKDDDEKAAAEQARQKDALLEQMPFLPSEINGIPIEELPLKDDEPFAALAEEHARLAQDPEANEEALKDVEEQMKDRAKELADQAAEEEKALRDALPFVDVGKTPLRELDLDSDPEFAKLHAAYDELAKDPETANGPEAKRLEKAMNDLAQLIAFGEAAAKHRDAIKDADLHEEFPFLPDEPIDGITLRDAGVMEDPEFRALANQLEDLKKEDPVKNAPKIKGLEDKLKDRAEELAKDVKDATDEAKEKYPFLPKRVDDVLLGNLPLDTDEKFQELANQLEELKKEDPVKNADEIKALEDQLKDRAEELADRANDVEALYDADNEDVRAHNPFLEKNDVRGVPLRELGVEDDEPYKKLWNDRLQLMEDPVKNADEIKAVEEKLKDRADELADEKIHAEDEVLAKYPFVEKPRGAPMLPTLGVPEDEEFNKLAKQHDDLAQDPEKNAEALKAVEDAMNDRVRELADKAADDRQKAAEPQRELMREYPMCGVDPSPAIPRDAEFAELSGKRDALLTDPEKNADEIRDVEEAMHDRANELAARDKRRRRPSAHLKPKAADMSMIEDDEVAELPEEDGGLPDQPLKREAQETPCLAGTDMKDPYYEQLEALRDALIAEDPDKNAPAIRCVEEQMKDRAEQLKDDDEKAAAEQARQKDALLEQMPFLPSEINGIPIEELPLKDDEPFAALAEEHARLAQDPEANEEALKDVEEQMKDRAKELADQAAEEEKALRDALPFVDVGKTPLRELDLDSDPEFAKLHAAYDELAKDPETANGPEAKRLEKAMNDLAQLIAFDEAAAKHRDAIKDADLHEEFPFLPDEPIDGITLRDAGVMEDPEFRALANQLEDLKKEDPVKNAPKIKGLEDKLKDRAEELAKDVKDATDEAKEKYPFLPKRVDDVLLGNLPLDTDEKFQELANQLEELKKEDPVKNADEIKALEDQLKDRAEELADRANDVEALYDADNEDVRAHNPFLEKNDVRGVPLRELGVEDDEPYKKLWNDRLQLMEDPVKNADEIKAVEEKLKDRADELADEKIHAEDEVLAKYPFVEKPRGAPMLPTLGVPEDEEFNKLAKQHDDLAQDPEKNAEALKAVEDAMNDRVRELADKAADDRQKAAEPQRELMREYPMCGVDPSPAIPRDAEFAELSGKRDALLTDPEKNADEIRDVEEAMHDRANELAARDKRRRRPSAHLKPKAADMSMIEDDEVAELPDEDGGLPDQPLKREAQETPCLAGTDMKDPYYEQLEALRDALIAEDPDKNAPAIRCVEEQMKDRAEQLKDDDEKAAAEQARQKDALLEQMPFLPSEINGIPIEELPLKDDEPFAALAEEHARLAQDPEANEEALKDVEEQMKDRAKELADQAAEEEKALRDALPFVDVGKTPLRELDLDSDPEFAKLHAAYDELAKDPETANGPEAKRLEKAMNDLAQLIAFDEAAAKHRDAIKDADLHEEFPFLPDEPIDGITLRDAGVMEDPEFRALANQLEDLKKEDPVKNAPKIKGLEDKLKDRAEELAKDVKDATDEAKEKYPFLPKRVDDVLLGNLPPSTPMKSSKSWPTSWRSSRRRTLSRTPMRSRRWKTSSRIVLKSWPIAPMTWRLCTTPITKTFAPTTPSWRRTTCVACHCGSSGWRMMSPTRSCGTTACS</sequence>
<feature type="coiled-coil region" evidence="1">
    <location>
        <begin position="563"/>
        <end position="590"/>
    </location>
</feature>
<feature type="domain" description="DUF7623" evidence="3">
    <location>
        <begin position="1086"/>
        <end position="1149"/>
    </location>
</feature>
<feature type="compositionally biased region" description="Basic residues" evidence="2">
    <location>
        <begin position="1826"/>
        <end position="1838"/>
    </location>
</feature>
<feature type="compositionally biased region" description="Basic and acidic residues" evidence="2">
    <location>
        <begin position="769"/>
        <end position="811"/>
    </location>
</feature>
<feature type="domain" description="DUF7623" evidence="3">
    <location>
        <begin position="1722"/>
        <end position="1785"/>
    </location>
</feature>
<evidence type="ECO:0000259" key="3">
    <source>
        <dbReference type="Pfam" id="PF24610"/>
    </source>
</evidence>
<feature type="domain" description="DUF7623" evidence="3">
    <location>
        <begin position="44"/>
        <end position="104"/>
    </location>
</feature>
<feature type="domain" description="DUF7623" evidence="3">
    <location>
        <begin position="524"/>
        <end position="586"/>
    </location>
</feature>
<feature type="region of interest" description="Disordered" evidence="2">
    <location>
        <begin position="100"/>
        <end position="132"/>
    </location>
</feature>
<reference evidence="4 5" key="1">
    <citation type="submission" date="2020-08" db="EMBL/GenBank/DDBJ databases">
        <authorList>
            <person name="Newling K."/>
            <person name="Davey J."/>
            <person name="Forrester S."/>
        </authorList>
    </citation>
    <scope>NUCLEOTIDE SEQUENCE [LARGE SCALE GENOMIC DNA]</scope>
    <source>
        <strain evidence="5">Crithidia deanei Carvalho (ATCC PRA-265)</strain>
    </source>
</reference>
<feature type="coiled-coil region" evidence="1">
    <location>
        <begin position="8"/>
        <end position="35"/>
    </location>
</feature>
<feature type="compositionally biased region" description="Basic residues" evidence="2">
    <location>
        <begin position="1448"/>
        <end position="1460"/>
    </location>
</feature>
<feature type="region of interest" description="Disordered" evidence="2">
    <location>
        <begin position="163"/>
        <end position="231"/>
    </location>
</feature>
<feature type="compositionally biased region" description="Acidic residues" evidence="2">
    <location>
        <begin position="1467"/>
        <end position="1482"/>
    </location>
</feature>
<protein>
    <recommendedName>
        <fullName evidence="3">DUF7623 domain-containing protein</fullName>
    </recommendedName>
</protein>
<dbReference type="Proteomes" id="UP000515908">
    <property type="component" value="Chromosome 23"/>
</dbReference>
<feature type="compositionally biased region" description="Basic residues" evidence="2">
    <location>
        <begin position="176"/>
        <end position="188"/>
    </location>
</feature>
<feature type="compositionally biased region" description="Basic and acidic residues" evidence="2">
    <location>
        <begin position="100"/>
        <end position="118"/>
    </location>
</feature>
<feature type="domain" description="DUF7623" evidence="3">
    <location>
        <begin position="933"/>
        <end position="996"/>
    </location>
</feature>
<evidence type="ECO:0000256" key="1">
    <source>
        <dbReference type="SAM" id="Coils"/>
    </source>
</evidence>
<feature type="domain" description="DUF7623" evidence="3">
    <location>
        <begin position="1405"/>
        <end position="1448"/>
    </location>
</feature>
<feature type="domain" description="DUF7623" evidence="3">
    <location>
        <begin position="376"/>
        <end position="425"/>
    </location>
</feature>
<evidence type="ECO:0000313" key="4">
    <source>
        <dbReference type="EMBL" id="CAD2221918.1"/>
    </source>
</evidence>
<feature type="coiled-coil region" evidence="1">
    <location>
        <begin position="335"/>
        <end position="366"/>
    </location>
</feature>
<keyword evidence="5" id="KW-1185">Reference proteome</keyword>
<feature type="region of interest" description="Disordered" evidence="2">
    <location>
        <begin position="736"/>
        <end position="867"/>
    </location>
</feature>
<feature type="region of interest" description="Disordered" evidence="2">
    <location>
        <begin position="266"/>
        <end position="285"/>
    </location>
</feature>
<feature type="domain" description="DUF7623" evidence="3">
    <location>
        <begin position="1648"/>
        <end position="1699"/>
    </location>
</feature>
<gene>
    <name evidence="4" type="ORF">ADEAN_000945700</name>
</gene>
<proteinExistence type="predicted"/>
<evidence type="ECO:0000313" key="5">
    <source>
        <dbReference type="Proteomes" id="UP000515908"/>
    </source>
</evidence>
<feature type="compositionally biased region" description="Basic residues" evidence="2">
    <location>
        <begin position="812"/>
        <end position="824"/>
    </location>
</feature>
<feature type="domain" description="DUF7623" evidence="3">
    <location>
        <begin position="297"/>
        <end position="360"/>
    </location>
</feature>
<feature type="compositionally biased region" description="Low complexity" evidence="2">
    <location>
        <begin position="1815"/>
        <end position="1825"/>
    </location>
</feature>
<keyword evidence="1" id="KW-0175">Coiled coil</keyword>
<dbReference type="VEuPathDB" id="TriTrypDB:ADEAN_000945700"/>
<feature type="domain" description="DUF7623" evidence="3">
    <location>
        <begin position="1569"/>
        <end position="1632"/>
    </location>
</feature>
<feature type="region of interest" description="Disordered" evidence="2">
    <location>
        <begin position="1806"/>
        <end position="1838"/>
    </location>
</feature>
<feature type="domain" description="DUF7623" evidence="3">
    <location>
        <begin position="1245"/>
        <end position="1304"/>
    </location>
</feature>
<feature type="coiled-coil region" evidence="1">
    <location>
        <begin position="644"/>
        <end position="671"/>
    </location>
</feature>
<dbReference type="PANTHER" id="PTHR19327">
    <property type="entry name" value="GOLGIN"/>
    <property type="match status" value="1"/>
</dbReference>
<feature type="coiled-coil region" evidence="1">
    <location>
        <begin position="1280"/>
        <end position="1307"/>
    </location>
</feature>
<name>A0A7G2CQ11_9TRYP</name>
<feature type="domain" description="DUF7623" evidence="3">
    <location>
        <begin position="769"/>
        <end position="812"/>
    </location>
</feature>
<feature type="region of interest" description="Disordered" evidence="2">
    <location>
        <begin position="1538"/>
        <end position="1557"/>
    </location>
</feature>
<feature type="domain" description="DUF7623" evidence="3">
    <location>
        <begin position="450"/>
        <end position="513"/>
    </location>
</feature>
<feature type="domain" description="DUF7623" evidence="3">
    <location>
        <begin position="133"/>
        <end position="176"/>
    </location>
</feature>
<feature type="domain" description="DUF7623" evidence="3">
    <location>
        <begin position="1012"/>
        <end position="1063"/>
    </location>
</feature>
<feature type="compositionally biased region" description="Basic and acidic residues" evidence="2">
    <location>
        <begin position="163"/>
        <end position="175"/>
    </location>
</feature>
<feature type="domain" description="DUF7623" evidence="3">
    <location>
        <begin position="609"/>
        <end position="668"/>
    </location>
</feature>
<feature type="coiled-coil region" evidence="1">
    <location>
        <begin position="1607"/>
        <end position="1638"/>
    </location>
</feature>
<feature type="region of interest" description="Disordered" evidence="2">
    <location>
        <begin position="902"/>
        <end position="921"/>
    </location>
</feature>
<accession>A0A7G2CQ11</accession>
<feature type="compositionally biased region" description="Acidic residues" evidence="2">
    <location>
        <begin position="195"/>
        <end position="210"/>
    </location>
</feature>
<dbReference type="Pfam" id="PF24610">
    <property type="entry name" value="DUF7623"/>
    <property type="match status" value="19"/>
</dbReference>
<dbReference type="InterPro" id="IPR056040">
    <property type="entry name" value="DUF7623"/>
</dbReference>
<evidence type="ECO:0000256" key="2">
    <source>
        <dbReference type="SAM" id="MobiDB-lite"/>
    </source>
</evidence>
<feature type="domain" description="DUF7623" evidence="3">
    <location>
        <begin position="1317"/>
        <end position="1376"/>
    </location>
</feature>
<feature type="coiled-coil region" evidence="1">
    <location>
        <begin position="971"/>
        <end position="1002"/>
    </location>
</feature>
<feature type="compositionally biased region" description="Basic and acidic residues" evidence="2">
    <location>
        <begin position="736"/>
        <end position="754"/>
    </location>
</feature>
<feature type="coiled-coil region" evidence="1">
    <location>
        <begin position="1199"/>
        <end position="1226"/>
    </location>
</feature>
<dbReference type="EMBL" id="LR877167">
    <property type="protein sequence ID" value="CAD2221918.1"/>
    <property type="molecule type" value="Genomic_DNA"/>
</dbReference>
<feature type="compositionally biased region" description="Acidic residues" evidence="2">
    <location>
        <begin position="831"/>
        <end position="846"/>
    </location>
</feature>
<dbReference type="PANTHER" id="PTHR19327:SF0">
    <property type="entry name" value="GOLGIN SUBFAMILY A MEMBER 4"/>
    <property type="match status" value="1"/>
</dbReference>
<feature type="compositionally biased region" description="Basic and acidic residues" evidence="2">
    <location>
        <begin position="1405"/>
        <end position="1447"/>
    </location>
</feature>
<feature type="compositionally biased region" description="Basic and acidic residues" evidence="2">
    <location>
        <begin position="1372"/>
        <end position="1390"/>
    </location>
</feature>
<feature type="domain" description="DUF7623" evidence="3">
    <location>
        <begin position="681"/>
        <end position="740"/>
    </location>
</feature>
<feature type="region of interest" description="Disordered" evidence="2">
    <location>
        <begin position="1372"/>
        <end position="1503"/>
    </location>
</feature>